<evidence type="ECO:0000256" key="3">
    <source>
        <dbReference type="ARBA" id="ARBA00013085"/>
    </source>
</evidence>
<dbReference type="Pfam" id="PF02811">
    <property type="entry name" value="PHP"/>
    <property type="match status" value="1"/>
</dbReference>
<dbReference type="Proteomes" id="UP000028730">
    <property type="component" value="Unassembled WGS sequence"/>
</dbReference>
<comment type="pathway">
    <text evidence="1 8">Amino-acid biosynthesis; L-histidine biosynthesis; L-histidine from 5-phospho-alpha-D-ribose 1-diphosphate: step 8/9.</text>
</comment>
<keyword evidence="4 8" id="KW-0028">Amino-acid biosynthesis</keyword>
<evidence type="ECO:0000256" key="5">
    <source>
        <dbReference type="ARBA" id="ARBA00022801"/>
    </source>
</evidence>
<organism evidence="10 11">
    <name type="scientific">Bifidobacterium bombi DSM 19703</name>
    <dbReference type="NCBI Taxonomy" id="1341695"/>
    <lineage>
        <taxon>Bacteria</taxon>
        <taxon>Bacillati</taxon>
        <taxon>Actinomycetota</taxon>
        <taxon>Actinomycetes</taxon>
        <taxon>Bifidobacteriales</taxon>
        <taxon>Bifidobacteriaceae</taxon>
        <taxon>Bifidobacterium</taxon>
    </lineage>
</organism>
<evidence type="ECO:0000259" key="9">
    <source>
        <dbReference type="Pfam" id="PF02811"/>
    </source>
</evidence>
<dbReference type="EC" id="3.1.3.15" evidence="3 8"/>
<dbReference type="EMBL" id="ATLK01000001">
    <property type="protein sequence ID" value="KFF31048.1"/>
    <property type="molecule type" value="Genomic_DNA"/>
</dbReference>
<keyword evidence="6 8" id="KW-0368">Histidine biosynthesis</keyword>
<dbReference type="OrthoDB" id="6637113at2"/>
<dbReference type="PANTHER" id="PTHR21039">
    <property type="entry name" value="HISTIDINOL PHOSPHATASE-RELATED"/>
    <property type="match status" value="1"/>
</dbReference>
<feature type="domain" description="PHP" evidence="9">
    <location>
        <begin position="4"/>
        <end position="190"/>
    </location>
</feature>
<evidence type="ECO:0000313" key="11">
    <source>
        <dbReference type="Proteomes" id="UP000028730"/>
    </source>
</evidence>
<dbReference type="Gene3D" id="3.20.20.140">
    <property type="entry name" value="Metal-dependent hydrolases"/>
    <property type="match status" value="1"/>
</dbReference>
<accession>A0A080N278</accession>
<sequence>MIVDQHVHSLYSFDSQADLKSYADFDNRVLMTSEHVELCNSAHEGRDDIPDFAALHSQGQELAEELGIEFVMGMELGYAPDCLSRFLPLLDEFPNAVALLSIHQDEGTDFALLGNSTSRYDRHDFCARYFSRVQEAIGALGRHCRILSHLDYPFRYRHIDAAYVFDEFSEEIHAILDSCQALGLAVEINTKSMFKYHNLDFYELLLEALEEHHALPITLGSDCHYAKDWHSHWPEASALCATHGKTKYVRFHCDGSSQLQPVI</sequence>
<dbReference type="GO" id="GO:0004401">
    <property type="term" value="F:histidinol-phosphatase activity"/>
    <property type="evidence" value="ECO:0007669"/>
    <property type="project" value="UniProtKB-UniRule"/>
</dbReference>
<name>A0A080N278_9BIFI</name>
<dbReference type="GO" id="GO:0005737">
    <property type="term" value="C:cytoplasm"/>
    <property type="evidence" value="ECO:0007669"/>
    <property type="project" value="TreeGrafter"/>
</dbReference>
<comment type="similarity">
    <text evidence="2 8">Belongs to the PHP hydrolase family. HisK subfamily.</text>
</comment>
<dbReference type="InterPro" id="IPR016195">
    <property type="entry name" value="Pol/histidinol_Pase-like"/>
</dbReference>
<gene>
    <name evidence="10" type="ORF">BBOMB_0379</name>
</gene>
<keyword evidence="5 8" id="KW-0378">Hydrolase</keyword>
<comment type="caution">
    <text evidence="10">The sequence shown here is derived from an EMBL/GenBank/DDBJ whole genome shotgun (WGS) entry which is preliminary data.</text>
</comment>
<dbReference type="eggNOG" id="COG1387">
    <property type="taxonomic scope" value="Bacteria"/>
</dbReference>
<dbReference type="InterPro" id="IPR010140">
    <property type="entry name" value="Histidinol_P_phosphatase_HisJ"/>
</dbReference>
<dbReference type="AlphaFoldDB" id="A0A080N278"/>
<evidence type="ECO:0000256" key="4">
    <source>
        <dbReference type="ARBA" id="ARBA00022605"/>
    </source>
</evidence>
<dbReference type="RefSeq" id="WP_044086564.1">
    <property type="nucleotide sequence ID" value="NZ_ATLK01000001.1"/>
</dbReference>
<evidence type="ECO:0000256" key="1">
    <source>
        <dbReference type="ARBA" id="ARBA00004970"/>
    </source>
</evidence>
<keyword evidence="11" id="KW-1185">Reference proteome</keyword>
<evidence type="ECO:0000256" key="7">
    <source>
        <dbReference type="ARBA" id="ARBA00049158"/>
    </source>
</evidence>
<evidence type="ECO:0000256" key="6">
    <source>
        <dbReference type="ARBA" id="ARBA00023102"/>
    </source>
</evidence>
<evidence type="ECO:0000256" key="2">
    <source>
        <dbReference type="ARBA" id="ARBA00009152"/>
    </source>
</evidence>
<dbReference type="PANTHER" id="PTHR21039:SF0">
    <property type="entry name" value="HISTIDINOL-PHOSPHATASE"/>
    <property type="match status" value="1"/>
</dbReference>
<evidence type="ECO:0000313" key="10">
    <source>
        <dbReference type="EMBL" id="KFF31048.1"/>
    </source>
</evidence>
<protein>
    <recommendedName>
        <fullName evidence="3 8">Histidinol-phosphatase</fullName>
        <shortName evidence="8">HolPase</shortName>
        <ecNumber evidence="3 8">3.1.3.15</ecNumber>
    </recommendedName>
</protein>
<comment type="catalytic activity">
    <reaction evidence="7 8">
        <text>L-histidinol phosphate + H2O = L-histidinol + phosphate</text>
        <dbReference type="Rhea" id="RHEA:14465"/>
        <dbReference type="ChEBI" id="CHEBI:15377"/>
        <dbReference type="ChEBI" id="CHEBI:43474"/>
        <dbReference type="ChEBI" id="CHEBI:57699"/>
        <dbReference type="ChEBI" id="CHEBI:57980"/>
        <dbReference type="EC" id="3.1.3.15"/>
    </reaction>
</comment>
<dbReference type="GO" id="GO:0000105">
    <property type="term" value="P:L-histidine biosynthetic process"/>
    <property type="evidence" value="ECO:0007669"/>
    <property type="project" value="UniProtKB-UniRule"/>
</dbReference>
<reference evidence="10 11" key="1">
    <citation type="journal article" date="2014" name="Appl. Environ. Microbiol.">
        <title>Genomic encyclopedia of type strains of the genus Bifidobacterium.</title>
        <authorList>
            <person name="Milani C."/>
            <person name="Lugli G.A."/>
            <person name="Duranti S."/>
            <person name="Turroni F."/>
            <person name="Bottacini F."/>
            <person name="Mangifesta M."/>
            <person name="Sanchez B."/>
            <person name="Viappiani A."/>
            <person name="Mancabelli L."/>
            <person name="Taminiau B."/>
            <person name="Delcenserie V."/>
            <person name="Barrangou R."/>
            <person name="Margolles A."/>
            <person name="van Sinderen D."/>
            <person name="Ventura M."/>
        </authorList>
    </citation>
    <scope>NUCLEOTIDE SEQUENCE [LARGE SCALE GENOMIC DNA]</scope>
    <source>
        <strain evidence="10 11">DSM 19703</strain>
    </source>
</reference>
<evidence type="ECO:0000256" key="8">
    <source>
        <dbReference type="RuleBase" id="RU366003"/>
    </source>
</evidence>
<dbReference type="InterPro" id="IPR004013">
    <property type="entry name" value="PHP_dom"/>
</dbReference>
<dbReference type="SUPFAM" id="SSF89550">
    <property type="entry name" value="PHP domain-like"/>
    <property type="match status" value="1"/>
</dbReference>
<dbReference type="STRING" id="1341695.BBOMB_0379"/>
<proteinExistence type="inferred from homology"/>